<feature type="compositionally biased region" description="Basic and acidic residues" evidence="2">
    <location>
        <begin position="399"/>
        <end position="413"/>
    </location>
</feature>
<name>A0AAJ7XCH0_PETMA</name>
<dbReference type="InterPro" id="IPR054093">
    <property type="entry name" value="Androglobin_II"/>
</dbReference>
<dbReference type="GO" id="GO:0006508">
    <property type="term" value="P:proteolysis"/>
    <property type="evidence" value="ECO:0007669"/>
    <property type="project" value="InterPro"/>
</dbReference>
<dbReference type="GO" id="GO:0004198">
    <property type="term" value="F:calcium-dependent cysteine-type endopeptidase activity"/>
    <property type="evidence" value="ECO:0007669"/>
    <property type="project" value="InterPro"/>
</dbReference>
<dbReference type="PROSITE" id="PS52042">
    <property type="entry name" value="GLOBIN_CP_ADGB"/>
    <property type="match status" value="1"/>
</dbReference>
<evidence type="ECO:0000256" key="2">
    <source>
        <dbReference type="SAM" id="MobiDB-lite"/>
    </source>
</evidence>
<dbReference type="Proteomes" id="UP001318040">
    <property type="component" value="Chromosome 51"/>
</dbReference>
<evidence type="ECO:0000259" key="4">
    <source>
        <dbReference type="PROSITE" id="PS52042"/>
    </source>
</evidence>
<feature type="region of interest" description="Disordered" evidence="2">
    <location>
        <begin position="1"/>
        <end position="130"/>
    </location>
</feature>
<feature type="region of interest" description="Disordered" evidence="2">
    <location>
        <begin position="353"/>
        <end position="473"/>
    </location>
</feature>
<dbReference type="InterPro" id="IPR001300">
    <property type="entry name" value="Peptidase_C2_calpain_cat"/>
</dbReference>
<comment type="caution">
    <text evidence="1">Lacks conserved residue(s) required for the propagation of feature annotation.</text>
</comment>
<keyword evidence="5" id="KW-1185">Reference proteome</keyword>
<feature type="region of interest" description="Disordered" evidence="2">
    <location>
        <begin position="959"/>
        <end position="1032"/>
    </location>
</feature>
<feature type="region of interest" description="Disordered" evidence="2">
    <location>
        <begin position="595"/>
        <end position="669"/>
    </location>
</feature>
<dbReference type="KEGG" id="pmrn:116953338"/>
<feature type="compositionally biased region" description="Pro residues" evidence="2">
    <location>
        <begin position="375"/>
        <end position="393"/>
    </location>
</feature>
<feature type="compositionally biased region" description="Gly residues" evidence="2">
    <location>
        <begin position="195"/>
        <end position="214"/>
    </location>
</feature>
<gene>
    <name evidence="6" type="primary">LOC116953338</name>
</gene>
<sequence length="1032" mass="108803">MEAPATASSPVGTRAPTQNPRRRPRSDGGASPQGPSGTPCRGAKGTHHGPVQAARLRERLLQSRAEKRTTSQGGTGAAGGVVEGRAGRFPPWPEWSDAEVNAEKWDGPRAGGGKEKGRSPSLNFFEDPEGKIELPPSLKVHAWKRPQDFITDRVPVVVEDVTGFDLLTPNTHLLHSELMRSVISDVTSLWRATRSGGGSAAGDPAGGSGGGGHPGQRPWNPWEHVYSLCKAGRAPHVPQFNGYGKYVVRLYWMGCWRRVTVDDTVPFDEAHRALLPACTGPAELWPVLLTKAIVKLASVHCVGRSGHGELGEFTVLHCLTGWIPEVIPLRAAHAARVWGLLRELLPEFRLPPEDGVGARPEEHATPGVPAEPAIEEPPPAAAADPGPPNPTAEPPAMAHGKDCRKEAPPKAAERGTPAGDPVLAVASADRTDGKEGGRRKGKDVEKEKRRAAPSESVSPVVEERSSANFPTLPDKPEVVVFASYRCPASASESFSVLGRMADAAQKLREAGLSPVCPHLLHVSRTRSSPLVPPPRSPPVPPWKLVRPRKSKPLPRDEPEEPEVKRAEQFVEISSPFLDQRLSCIPSAPGFIVEAEEQGEESQKRPAEPAAENPSDAPRPPPPEPHPPEREPSPVVAGPGESPVPQGTVDGRGEARPADETQATRDPRDKSDTWIHFEDFCTAFQSLLVYHKPHTYAFNHDTGDMKNAAAAAAAAAAGGKAATSSTASLSATIAKAPQAGVEERAPLYLLMDSVGPSQLIVCLSVLPRWGAFGWHESRKDDAEAGGSAGPGSLVASHHSWTQPVKYGSAALRIHTSASKAMALCLPPGRHVLCLRVMAPHGLHLHACSSTRFLLGDEDSVLPHLAKESCRFTEHALGTMRALGGVAHGWAQGPAPQPPLTPHGLLGIDTAGASVPGERSALRQIVTRSLCHVLASALSGAVPSDLPFALHALTGDLSLPGLTTGTAPEGRAGVPPETWGGGPRSDQRGGGGGGGQSAGAVEGPLRAALVQRSQARHGGVRHRQGDAGPRVGAA</sequence>
<evidence type="ECO:0000313" key="5">
    <source>
        <dbReference type="Proteomes" id="UP001318040"/>
    </source>
</evidence>
<accession>A0AAJ7XCH0</accession>
<dbReference type="InterPro" id="IPR053033">
    <property type="entry name" value="Androglobin-like"/>
</dbReference>
<feature type="compositionally biased region" description="Basic and acidic residues" evidence="2">
    <location>
        <begin position="553"/>
        <end position="568"/>
    </location>
</feature>
<feature type="domain" description="Globin" evidence="4">
    <location>
        <begin position="844"/>
        <end position="1032"/>
    </location>
</feature>
<dbReference type="PANTHER" id="PTHR46298">
    <property type="entry name" value="ANDROGLOBIN"/>
    <property type="match status" value="1"/>
</dbReference>
<dbReference type="InterPro" id="IPR057249">
    <property type="entry name" value="Globin_CP_ADGB"/>
</dbReference>
<dbReference type="PANTHER" id="PTHR46298:SF1">
    <property type="entry name" value="ANDROGLOBIN"/>
    <property type="match status" value="1"/>
</dbReference>
<feature type="compositionally biased region" description="Basic and acidic residues" evidence="2">
    <location>
        <begin position="101"/>
        <end position="118"/>
    </location>
</feature>
<proteinExistence type="predicted"/>
<evidence type="ECO:0000256" key="1">
    <source>
        <dbReference type="PROSITE-ProRule" id="PRU00239"/>
    </source>
</evidence>
<feature type="compositionally biased region" description="Gly residues" evidence="2">
    <location>
        <begin position="73"/>
        <end position="82"/>
    </location>
</feature>
<organism evidence="5 6">
    <name type="scientific">Petromyzon marinus</name>
    <name type="common">Sea lamprey</name>
    <dbReference type="NCBI Taxonomy" id="7757"/>
    <lineage>
        <taxon>Eukaryota</taxon>
        <taxon>Metazoa</taxon>
        <taxon>Chordata</taxon>
        <taxon>Craniata</taxon>
        <taxon>Vertebrata</taxon>
        <taxon>Cyclostomata</taxon>
        <taxon>Hyperoartia</taxon>
        <taxon>Petromyzontiformes</taxon>
        <taxon>Petromyzontidae</taxon>
        <taxon>Petromyzon</taxon>
    </lineage>
</organism>
<feature type="region of interest" description="Disordered" evidence="2">
    <location>
        <begin position="193"/>
        <end position="216"/>
    </location>
</feature>
<feature type="compositionally biased region" description="Polar residues" evidence="2">
    <location>
        <begin position="1"/>
        <end position="19"/>
    </location>
</feature>
<dbReference type="PROSITE" id="PS50203">
    <property type="entry name" value="CALPAIN_CAT"/>
    <property type="match status" value="1"/>
</dbReference>
<feature type="compositionally biased region" description="Pro residues" evidence="2">
    <location>
        <begin position="530"/>
        <end position="541"/>
    </location>
</feature>
<feature type="compositionally biased region" description="Basic and acidic residues" evidence="2">
    <location>
        <begin position="55"/>
        <end position="69"/>
    </location>
</feature>
<feature type="compositionally biased region" description="Gly residues" evidence="2">
    <location>
        <begin position="977"/>
        <end position="995"/>
    </location>
</feature>
<dbReference type="Pfam" id="PF00648">
    <property type="entry name" value="Peptidase_C2"/>
    <property type="match status" value="1"/>
</dbReference>
<evidence type="ECO:0000313" key="6">
    <source>
        <dbReference type="RefSeq" id="XP_032829341.1"/>
    </source>
</evidence>
<dbReference type="InterPro" id="IPR038765">
    <property type="entry name" value="Papain-like_cys_pep_sf"/>
</dbReference>
<dbReference type="SUPFAM" id="SSF54001">
    <property type="entry name" value="Cysteine proteinases"/>
    <property type="match status" value="1"/>
</dbReference>
<dbReference type="RefSeq" id="XP_032829341.1">
    <property type="nucleotide sequence ID" value="XM_032973450.1"/>
</dbReference>
<feature type="compositionally biased region" description="Basic and acidic residues" evidence="2">
    <location>
        <begin position="650"/>
        <end position="669"/>
    </location>
</feature>
<feature type="compositionally biased region" description="Basic and acidic residues" evidence="2">
    <location>
        <begin position="429"/>
        <end position="452"/>
    </location>
</feature>
<reference evidence="6" key="1">
    <citation type="submission" date="2025-08" db="UniProtKB">
        <authorList>
            <consortium name="RefSeq"/>
        </authorList>
    </citation>
    <scope>IDENTIFICATION</scope>
    <source>
        <tissue evidence="6">Sperm</tissue>
    </source>
</reference>
<dbReference type="Pfam" id="PF22068">
    <property type="entry name" value="Androglobin_II"/>
    <property type="match status" value="1"/>
</dbReference>
<feature type="domain" description="Calpain catalytic" evidence="3">
    <location>
        <begin position="121"/>
        <end position="345"/>
    </location>
</feature>
<protein>
    <submittedName>
        <fullName evidence="6">Androglobin-like isoform X1</fullName>
    </submittedName>
</protein>
<evidence type="ECO:0000259" key="3">
    <source>
        <dbReference type="PROSITE" id="PS50203"/>
    </source>
</evidence>
<dbReference type="AlphaFoldDB" id="A0AAJ7XCH0"/>
<feature type="region of interest" description="Disordered" evidence="2">
    <location>
        <begin position="524"/>
        <end position="570"/>
    </location>
</feature>